<feature type="binding site" evidence="8">
    <location>
        <position position="32"/>
    </location>
    <ligand>
        <name>NAD(+)</name>
        <dbReference type="ChEBI" id="CHEBI:57540"/>
    </ligand>
</feature>
<dbReference type="Gene3D" id="3.40.50.720">
    <property type="entry name" value="NAD(P)-binding Rossmann-like Domain"/>
    <property type="match status" value="1"/>
</dbReference>
<feature type="binding site" evidence="8">
    <location>
        <begin position="145"/>
        <end position="148"/>
    </location>
    <ligand>
        <name>substrate</name>
    </ligand>
</feature>
<dbReference type="Pfam" id="PF00056">
    <property type="entry name" value="Ldh_1_N"/>
    <property type="match status" value="1"/>
</dbReference>
<dbReference type="InterPro" id="IPR011304">
    <property type="entry name" value="L-lactate_DH"/>
</dbReference>
<feature type="binding site" evidence="8">
    <location>
        <position position="140"/>
    </location>
    <ligand>
        <name>NAD(+)</name>
        <dbReference type="ChEBI" id="CHEBI:57540"/>
    </ligand>
</feature>
<dbReference type="CDD" id="cd05292">
    <property type="entry name" value="LDH_2"/>
    <property type="match status" value="1"/>
</dbReference>
<feature type="binding site" evidence="8">
    <location>
        <begin position="115"/>
        <end position="117"/>
    </location>
    <ligand>
        <name>NAD(+)</name>
        <dbReference type="ChEBI" id="CHEBI:57540"/>
    </ligand>
</feature>
<dbReference type="Proteomes" id="UP001058098">
    <property type="component" value="Chromosome"/>
</dbReference>
<feature type="binding site" evidence="8">
    <location>
        <position position="85"/>
    </location>
    <ligand>
        <name>substrate</name>
    </ligand>
</feature>
<comment type="function">
    <text evidence="1">Catalyzes the reversible oxidation of malate to oxaloacetate.</text>
</comment>
<keyword evidence="8" id="KW-0021">Allosteric enzyme</keyword>
<keyword evidence="8" id="KW-0963">Cytoplasm</keyword>
<dbReference type="RefSeq" id="WP_258116663.1">
    <property type="nucleotide sequence ID" value="NZ_CP062229.1"/>
</dbReference>
<feature type="domain" description="Lactate/malate dehydrogenase C-terminal" evidence="10">
    <location>
        <begin position="142"/>
        <end position="302"/>
    </location>
</feature>
<dbReference type="PRINTS" id="PR00086">
    <property type="entry name" value="LLDHDRGNASE"/>
</dbReference>
<feature type="binding site" evidence="8">
    <location>
        <begin position="117"/>
        <end position="120"/>
    </location>
    <ligand>
        <name>substrate</name>
    </ligand>
</feature>
<feature type="binding site" evidence="8">
    <location>
        <position position="79"/>
    </location>
    <ligand>
        <name>substrate</name>
    </ligand>
</feature>
<keyword evidence="5 8" id="KW-0560">Oxidoreductase</keyword>
<organism evidence="11 12">
    <name type="scientific">Mesorhizobium onobrychidis</name>
    <dbReference type="NCBI Taxonomy" id="2775404"/>
    <lineage>
        <taxon>Bacteria</taxon>
        <taxon>Pseudomonadati</taxon>
        <taxon>Pseudomonadota</taxon>
        <taxon>Alphaproteobacteria</taxon>
        <taxon>Hyphomicrobiales</taxon>
        <taxon>Phyllobacteriaceae</taxon>
        <taxon>Mesorhizobium</taxon>
    </lineage>
</organism>
<dbReference type="NCBIfam" id="TIGR01771">
    <property type="entry name" value="L-LDH-NAD"/>
    <property type="match status" value="1"/>
</dbReference>
<feature type="binding site" evidence="8">
    <location>
        <position position="11"/>
    </location>
    <ligand>
        <name>NAD(+)</name>
        <dbReference type="ChEBI" id="CHEBI:57540"/>
    </ligand>
</feature>
<comment type="subcellular location">
    <subcellularLocation>
        <location evidence="8">Cytoplasm</location>
    </subcellularLocation>
</comment>
<reference evidence="11" key="1">
    <citation type="submission" date="2020-09" db="EMBL/GenBank/DDBJ databases">
        <title>Rhizobia associated with sainfoin plants.</title>
        <authorList>
            <person name="Asharfi S."/>
            <person name="Kuzmanovic N."/>
            <person name="Bunk B."/>
            <person name="Sproeer C."/>
            <person name="Becker M."/>
            <person name="Thuenen T."/>
        </authorList>
    </citation>
    <scope>NUCLEOTIDE SEQUENCE</scope>
    <source>
        <strain evidence="11">OM4</strain>
    </source>
</reference>
<comment type="catalytic activity">
    <reaction evidence="7 8">
        <text>(S)-lactate + NAD(+) = pyruvate + NADH + H(+)</text>
        <dbReference type="Rhea" id="RHEA:23444"/>
        <dbReference type="ChEBI" id="CHEBI:15361"/>
        <dbReference type="ChEBI" id="CHEBI:15378"/>
        <dbReference type="ChEBI" id="CHEBI:16651"/>
        <dbReference type="ChEBI" id="CHEBI:57540"/>
        <dbReference type="ChEBI" id="CHEBI:57945"/>
        <dbReference type="EC" id="1.1.1.27"/>
    </reaction>
</comment>
<dbReference type="InterPro" id="IPR001557">
    <property type="entry name" value="L-lactate/malate_DH"/>
</dbReference>
<dbReference type="InterPro" id="IPR022383">
    <property type="entry name" value="Lactate/malate_DH_C"/>
</dbReference>
<dbReference type="InterPro" id="IPR001236">
    <property type="entry name" value="Lactate/malate_DH_N"/>
</dbReference>
<evidence type="ECO:0000256" key="3">
    <source>
        <dbReference type="ARBA" id="ARBA00006054"/>
    </source>
</evidence>
<feature type="binding site" evidence="8">
    <location>
        <position position="165"/>
    </location>
    <ligand>
        <name>beta-D-fructose 1,6-bisphosphate</name>
        <dbReference type="ChEBI" id="CHEBI:32966"/>
        <note>allosteric activator</note>
    </ligand>
</feature>
<evidence type="ECO:0000256" key="8">
    <source>
        <dbReference type="HAMAP-Rule" id="MF_00488"/>
    </source>
</evidence>
<dbReference type="InterPro" id="IPR018177">
    <property type="entry name" value="L-lactate_DH_AS"/>
</dbReference>
<proteinExistence type="inferred from homology"/>
<comment type="caution">
    <text evidence="8">Lacks conserved residue(s) required for the propagation of feature annotation.</text>
</comment>
<evidence type="ECO:0000256" key="7">
    <source>
        <dbReference type="ARBA" id="ARBA00049258"/>
    </source>
</evidence>
<sequence>MKVGIVGAGMVGSAAAYALGLRGVASEVVLVDLDSALAEAHALDIAHALPFASGTSIASGDYDRLRNAGIVIIAAGSAQRPGETRTDLLGRNAAIFRDIIGEIMRVCPDVILLVASNPVDIMTQITQVISGLPAGRVIGSGTILDTARFRSLLGAHLHVSPRSIHAYVLGEHGDSQVLAWSSARAGAVPIATFATQVGAPITESVRAEIDDRTRNAAYTIIRGKGSTYYGIAAGLARLIGAIRQDEQAVFSVSIVTENTEGVQDVALSIPRIVGREGVTADLYPELDAQERAALHRSASVLRGLFESVPL</sequence>
<protein>
    <recommendedName>
        <fullName evidence="4 8">L-lactate dehydrogenase</fullName>
        <shortName evidence="8">L-LDH</shortName>
        <ecNumber evidence="4 8">1.1.1.27</ecNumber>
    </recommendedName>
</protein>
<evidence type="ECO:0000256" key="6">
    <source>
        <dbReference type="ARBA" id="ARBA00023027"/>
    </source>
</evidence>
<dbReference type="SUPFAM" id="SSF51735">
    <property type="entry name" value="NAD(P)-binding Rossmann-fold domains"/>
    <property type="match status" value="1"/>
</dbReference>
<keyword evidence="6 8" id="KW-0520">NAD</keyword>
<comment type="pathway">
    <text evidence="2 8">Fermentation; pyruvate fermentation to lactate; (S)-lactate from pyruvate: step 1/1.</text>
</comment>
<evidence type="ECO:0000256" key="1">
    <source>
        <dbReference type="ARBA" id="ARBA00003966"/>
    </source>
</evidence>
<gene>
    <name evidence="8" type="primary">ldh</name>
    <name evidence="11" type="ORF">IHQ72_19560</name>
</gene>
<dbReference type="HAMAP" id="MF_00488">
    <property type="entry name" value="Lactate_dehydrog"/>
    <property type="match status" value="1"/>
</dbReference>
<evidence type="ECO:0000256" key="5">
    <source>
        <dbReference type="ARBA" id="ARBA00023002"/>
    </source>
</evidence>
<dbReference type="PIRSF" id="PIRSF000102">
    <property type="entry name" value="Lac_mal_DH"/>
    <property type="match status" value="1"/>
</dbReference>
<comment type="similarity">
    <text evidence="3 8">Belongs to the LDH/MDH superfamily. LDH family.</text>
</comment>
<feature type="modified residue" description="Phosphotyrosine" evidence="8">
    <location>
        <position position="218"/>
    </location>
</feature>
<evidence type="ECO:0000259" key="9">
    <source>
        <dbReference type="Pfam" id="PF00056"/>
    </source>
</evidence>
<dbReference type="Gene3D" id="3.90.110.10">
    <property type="entry name" value="Lactate dehydrogenase/glycoside hydrolase, family 4, C-terminal"/>
    <property type="match status" value="1"/>
</dbReference>
<comment type="activity regulation">
    <text evidence="8">Allosterically activated by fructose 1,6-bisphosphate (FBP).</text>
</comment>
<feature type="binding site" evidence="8">
    <location>
        <position position="62"/>
    </location>
    <ligand>
        <name>NAD(+)</name>
        <dbReference type="ChEBI" id="CHEBI:57540"/>
    </ligand>
</feature>
<evidence type="ECO:0000313" key="11">
    <source>
        <dbReference type="EMBL" id="UVC12959.1"/>
    </source>
</evidence>
<dbReference type="PROSITE" id="PS00064">
    <property type="entry name" value="L_LDH"/>
    <property type="match status" value="1"/>
</dbReference>
<dbReference type="InterPro" id="IPR036291">
    <property type="entry name" value="NAD(P)-bd_dom_sf"/>
</dbReference>
<dbReference type="SUPFAM" id="SSF56327">
    <property type="entry name" value="LDH C-terminal domain-like"/>
    <property type="match status" value="1"/>
</dbReference>
<evidence type="ECO:0000313" key="12">
    <source>
        <dbReference type="Proteomes" id="UP001058098"/>
    </source>
</evidence>
<evidence type="ECO:0000259" key="10">
    <source>
        <dbReference type="Pfam" id="PF02866"/>
    </source>
</evidence>
<feature type="active site" description="Proton acceptor" evidence="8">
    <location>
        <position position="172"/>
    </location>
</feature>
<dbReference type="EC" id="1.1.1.27" evidence="4 8"/>
<evidence type="ECO:0000256" key="2">
    <source>
        <dbReference type="ARBA" id="ARBA00004843"/>
    </source>
</evidence>
<dbReference type="EMBL" id="CP062229">
    <property type="protein sequence ID" value="UVC12959.1"/>
    <property type="molecule type" value="Genomic_DNA"/>
</dbReference>
<comment type="function">
    <text evidence="8">Catalyzes the conversion of lactate to pyruvate.</text>
</comment>
<comment type="subunit">
    <text evidence="8">Homotetramer.</text>
</comment>
<dbReference type="Pfam" id="PF02866">
    <property type="entry name" value="Ldh_1_C"/>
    <property type="match status" value="1"/>
</dbReference>
<keyword evidence="8" id="KW-0597">Phosphoprotein</keyword>
<keyword evidence="12" id="KW-1185">Reference proteome</keyword>
<accession>A0ABY5QRU8</accession>
<feature type="binding site" evidence="8">
    <location>
        <position position="150"/>
    </location>
    <ligand>
        <name>beta-D-fructose 1,6-bisphosphate</name>
        <dbReference type="ChEBI" id="CHEBI:32966"/>
        <note>allosteric activator</note>
    </ligand>
</feature>
<feature type="binding site" evidence="8">
    <location>
        <position position="227"/>
    </location>
    <ligand>
        <name>substrate</name>
    </ligand>
</feature>
<name>A0ABY5QRU8_9HYPH</name>
<dbReference type="InterPro" id="IPR015955">
    <property type="entry name" value="Lactate_DH/Glyco_Ohase_4_C"/>
</dbReference>
<dbReference type="PANTHER" id="PTHR43128">
    <property type="entry name" value="L-2-HYDROXYCARBOXYLATE DEHYDROGENASE (NAD(P)(+))"/>
    <property type="match status" value="1"/>
</dbReference>
<evidence type="ECO:0000256" key="4">
    <source>
        <dbReference type="ARBA" id="ARBA00012967"/>
    </source>
</evidence>
<feature type="domain" description="Lactate/malate dehydrogenase N-terminal" evidence="9">
    <location>
        <begin position="1"/>
        <end position="139"/>
    </location>
</feature>
<dbReference type="GO" id="GO:0004459">
    <property type="term" value="F:L-lactate dehydrogenase (NAD+) activity"/>
    <property type="evidence" value="ECO:0007669"/>
    <property type="project" value="UniProtKB-EC"/>
</dbReference>
<dbReference type="PANTHER" id="PTHR43128:SF16">
    <property type="entry name" value="L-LACTATE DEHYDROGENASE"/>
    <property type="match status" value="1"/>
</dbReference>